<evidence type="ECO:0000313" key="2">
    <source>
        <dbReference type="EMBL" id="MBK1643985.1"/>
    </source>
</evidence>
<dbReference type="SUPFAM" id="SSF158791">
    <property type="entry name" value="MgtE N-terminal domain-like"/>
    <property type="match status" value="1"/>
</dbReference>
<name>A0A9X1B8D6_9GAMM</name>
<keyword evidence="3" id="KW-1185">Reference proteome</keyword>
<gene>
    <name evidence="2" type="ORF">CKO25_04805</name>
</gene>
<comment type="caution">
    <text evidence="2">The sequence shown here is derived from an EMBL/GenBank/DDBJ whole genome shotgun (WGS) entry which is preliminary data.</text>
</comment>
<evidence type="ECO:0000256" key="1">
    <source>
        <dbReference type="SAM" id="MobiDB-lite"/>
    </source>
</evidence>
<proteinExistence type="predicted"/>
<dbReference type="EMBL" id="NRSD01000003">
    <property type="protein sequence ID" value="MBK1643985.1"/>
    <property type="molecule type" value="Genomic_DNA"/>
</dbReference>
<accession>A0A9X1B8D6</accession>
<sequence>MKKSLPPPPRPSHPMLVRAPSDPAHDEDAETMTVRLDCRQGDFARARLHFLRLREPHQLRLLEDIPRAEAVRLAGGLPPYTVARLCERVPRSLGRAIVRALPEGKRQGVNLILDYRKRI</sequence>
<organism evidence="2 3">
    <name type="scientific">Thiocapsa imhoffii</name>
    <dbReference type="NCBI Taxonomy" id="382777"/>
    <lineage>
        <taxon>Bacteria</taxon>
        <taxon>Pseudomonadati</taxon>
        <taxon>Pseudomonadota</taxon>
        <taxon>Gammaproteobacteria</taxon>
        <taxon>Chromatiales</taxon>
        <taxon>Chromatiaceae</taxon>
        <taxon>Thiocapsa</taxon>
    </lineage>
</organism>
<dbReference type="Proteomes" id="UP001138802">
    <property type="component" value="Unassembled WGS sequence"/>
</dbReference>
<dbReference type="AlphaFoldDB" id="A0A9X1B8D6"/>
<feature type="compositionally biased region" description="Pro residues" evidence="1">
    <location>
        <begin position="1"/>
        <end position="12"/>
    </location>
</feature>
<protein>
    <submittedName>
        <fullName evidence="2">Uncharacterized protein</fullName>
    </submittedName>
</protein>
<evidence type="ECO:0000313" key="3">
    <source>
        <dbReference type="Proteomes" id="UP001138802"/>
    </source>
</evidence>
<reference evidence="2 3" key="1">
    <citation type="journal article" date="2020" name="Microorganisms">
        <title>Osmotic Adaptation and Compatible Solute Biosynthesis of Phototrophic Bacteria as Revealed from Genome Analyses.</title>
        <authorList>
            <person name="Imhoff J.F."/>
            <person name="Rahn T."/>
            <person name="Kunzel S."/>
            <person name="Keller A."/>
            <person name="Neulinger S.C."/>
        </authorList>
    </citation>
    <scope>NUCLEOTIDE SEQUENCE [LARGE SCALE GENOMIC DNA]</scope>
    <source>
        <strain evidence="2 3">DSM 21303</strain>
    </source>
</reference>
<feature type="region of interest" description="Disordered" evidence="1">
    <location>
        <begin position="1"/>
        <end position="29"/>
    </location>
</feature>